<accession>A0A316TY22</accession>
<name>A0A316TY22_9BASI</name>
<organism evidence="1 2">
    <name type="scientific">Pseudomicrostroma glucosiphilum</name>
    <dbReference type="NCBI Taxonomy" id="1684307"/>
    <lineage>
        <taxon>Eukaryota</taxon>
        <taxon>Fungi</taxon>
        <taxon>Dikarya</taxon>
        <taxon>Basidiomycota</taxon>
        <taxon>Ustilaginomycotina</taxon>
        <taxon>Exobasidiomycetes</taxon>
        <taxon>Microstromatales</taxon>
        <taxon>Microstromatales incertae sedis</taxon>
        <taxon>Pseudomicrostroma</taxon>
    </lineage>
</organism>
<dbReference type="GeneID" id="37017323"/>
<protein>
    <submittedName>
        <fullName evidence="1">Uncharacterized protein</fullName>
    </submittedName>
</protein>
<dbReference type="Proteomes" id="UP000245942">
    <property type="component" value="Unassembled WGS sequence"/>
</dbReference>
<gene>
    <name evidence="1" type="ORF">BCV69DRAFT_86690</name>
</gene>
<sequence>MACSLALVSKRLYSLMIPLIYTHVRLTKPSDLLLYAQTVSSRPCLSQHTRSLWIGPDEDHVESRNCWPLNEYRTAMISSITDPLELPIRLDAGTCYSFEAGQPLSSEGWLFEAARVVIREASRTVGDPQYGRGVSLRCGGTVSFDGKKLGLNEGQIRVYQVQQVLDCFLQSLRKRQQLRSAPGPALRESSTICSLRTHPASDRFDHPLVYARTGTDSKWPTCDWALLKKAMVDEEEDIKAEVQRSILHTSTEYSGECCVDLEEAICGEVRAAVPSVVALVLLSRVVLAQSPNLVGLALKGYLQQAVTGTKNDQRFERLHLLALGPPGRHPEAHLRLSHAGLASVKKLRLWGKNWIDSVSERPPVAHTVLPFCT</sequence>
<proteinExistence type="predicted"/>
<evidence type="ECO:0000313" key="1">
    <source>
        <dbReference type="EMBL" id="PWN18162.1"/>
    </source>
</evidence>
<dbReference type="EMBL" id="KZ819338">
    <property type="protein sequence ID" value="PWN18162.1"/>
    <property type="molecule type" value="Genomic_DNA"/>
</dbReference>
<evidence type="ECO:0000313" key="2">
    <source>
        <dbReference type="Proteomes" id="UP000245942"/>
    </source>
</evidence>
<reference evidence="1 2" key="1">
    <citation type="journal article" date="2018" name="Mol. Biol. Evol.">
        <title>Broad Genomic Sampling Reveals a Smut Pathogenic Ancestry of the Fungal Clade Ustilaginomycotina.</title>
        <authorList>
            <person name="Kijpornyongpan T."/>
            <person name="Mondo S.J."/>
            <person name="Barry K."/>
            <person name="Sandor L."/>
            <person name="Lee J."/>
            <person name="Lipzen A."/>
            <person name="Pangilinan J."/>
            <person name="LaButti K."/>
            <person name="Hainaut M."/>
            <person name="Henrissat B."/>
            <person name="Grigoriev I.V."/>
            <person name="Spatafora J.W."/>
            <person name="Aime M.C."/>
        </authorList>
    </citation>
    <scope>NUCLEOTIDE SEQUENCE [LARGE SCALE GENOMIC DNA]</scope>
    <source>
        <strain evidence="1 2">MCA 4718</strain>
    </source>
</reference>
<keyword evidence="2" id="KW-1185">Reference proteome</keyword>
<dbReference type="AlphaFoldDB" id="A0A316TY22"/>
<dbReference type="RefSeq" id="XP_025345322.1">
    <property type="nucleotide sequence ID" value="XM_025495589.1"/>
</dbReference>